<dbReference type="InterPro" id="IPR001608">
    <property type="entry name" value="Ala_racemase_N"/>
</dbReference>
<dbReference type="SUPFAM" id="SSF51419">
    <property type="entry name" value="PLP-binding barrel"/>
    <property type="match status" value="1"/>
</dbReference>
<dbReference type="InterPro" id="IPR029066">
    <property type="entry name" value="PLP-binding_barrel"/>
</dbReference>
<evidence type="ECO:0000313" key="2">
    <source>
        <dbReference type="EMBL" id="MBB4883679.1"/>
    </source>
</evidence>
<proteinExistence type="predicted"/>
<feature type="domain" description="Alanine racemase N-terminal" evidence="1">
    <location>
        <begin position="31"/>
        <end position="209"/>
    </location>
</feature>
<reference evidence="2 3" key="1">
    <citation type="submission" date="2020-08" db="EMBL/GenBank/DDBJ databases">
        <title>Sequencing the genomes of 1000 actinobacteria strains.</title>
        <authorList>
            <person name="Klenk H.-P."/>
        </authorList>
    </citation>
    <scope>NUCLEOTIDE SEQUENCE [LARGE SCALE GENOMIC DNA]</scope>
    <source>
        <strain evidence="2 3">DSM 19079</strain>
    </source>
</reference>
<dbReference type="GO" id="GO:0036088">
    <property type="term" value="P:D-serine catabolic process"/>
    <property type="evidence" value="ECO:0007669"/>
    <property type="project" value="TreeGrafter"/>
</dbReference>
<dbReference type="RefSeq" id="WP_229667346.1">
    <property type="nucleotide sequence ID" value="NZ_BMLA01000004.1"/>
</dbReference>
<dbReference type="InterPro" id="IPR051466">
    <property type="entry name" value="D-amino_acid_metab_enzyme"/>
</dbReference>
<protein>
    <submittedName>
        <fullName evidence="2">D-serine deaminase-like pyridoxal phosphate-dependent protein</fullName>
    </submittedName>
</protein>
<sequence>MKTAPSRWRPRTPALRRLPPADRSAPLGLLDLDAFRANAADLHARSGGLPVRVASKSLRVRRAVEEALTLPGYRGVLAYALPEALWWAELGQDDVLVAYPSVDEDALARWVLDPAARAAVTVVVDSPDHLALIAAVARRAGVPRDDDAGRPPLRVYLDVDAAWEPHRLLRVGALRSPVRTPEQAAAMARRITGTPGLRLAGVLAYEGQVAGVPEGAGPRSAVGRGVKRASMRELAARRPAIVAAVRTVVREAGADLEFVNGGGTGSADLTAQDPSVTEIGAGSGLMGPASFDGFRDLELRPASFFTRPVVRRPRPGVVTVAGGGWVASGTPAADRLPVVAWPEGLRYSGQEAAGEVQTPLRGDAADRLSLGDPVFFRHAKAGEPAEHLAAAAVYSAEQDAIVDLWPTYRGEGKVFG</sequence>
<dbReference type="PANTHER" id="PTHR28004:SF2">
    <property type="entry name" value="D-SERINE DEHYDRATASE"/>
    <property type="match status" value="1"/>
</dbReference>
<name>A0A7W7L541_9MICC</name>
<evidence type="ECO:0000259" key="1">
    <source>
        <dbReference type="Pfam" id="PF01168"/>
    </source>
</evidence>
<evidence type="ECO:0000313" key="3">
    <source>
        <dbReference type="Proteomes" id="UP000560081"/>
    </source>
</evidence>
<comment type="caution">
    <text evidence="2">The sequence shown here is derived from an EMBL/GenBank/DDBJ whole genome shotgun (WGS) entry which is preliminary data.</text>
</comment>
<dbReference type="AlphaFoldDB" id="A0A7W7L541"/>
<dbReference type="PANTHER" id="PTHR28004">
    <property type="entry name" value="ZGC:162816-RELATED"/>
    <property type="match status" value="1"/>
</dbReference>
<dbReference type="Gene3D" id="3.20.20.10">
    <property type="entry name" value="Alanine racemase"/>
    <property type="match status" value="1"/>
</dbReference>
<dbReference type="GO" id="GO:0008721">
    <property type="term" value="F:D-serine ammonia-lyase activity"/>
    <property type="evidence" value="ECO:0007669"/>
    <property type="project" value="TreeGrafter"/>
</dbReference>
<dbReference type="Proteomes" id="UP000560081">
    <property type="component" value="Unassembled WGS sequence"/>
</dbReference>
<dbReference type="EMBL" id="JACHMC010000001">
    <property type="protein sequence ID" value="MBB4883679.1"/>
    <property type="molecule type" value="Genomic_DNA"/>
</dbReference>
<keyword evidence="3" id="KW-1185">Reference proteome</keyword>
<organism evidence="2 3">
    <name type="scientific">Micrococcus flavus</name>
    <dbReference type="NCBI Taxonomy" id="384602"/>
    <lineage>
        <taxon>Bacteria</taxon>
        <taxon>Bacillati</taxon>
        <taxon>Actinomycetota</taxon>
        <taxon>Actinomycetes</taxon>
        <taxon>Micrococcales</taxon>
        <taxon>Micrococcaceae</taxon>
        <taxon>Micrococcus</taxon>
    </lineage>
</organism>
<gene>
    <name evidence="2" type="ORF">BJ976_002030</name>
</gene>
<dbReference type="Pfam" id="PF01168">
    <property type="entry name" value="Ala_racemase_N"/>
    <property type="match status" value="1"/>
</dbReference>
<accession>A0A7W7L541</accession>